<evidence type="ECO:0000256" key="5">
    <source>
        <dbReference type="ARBA" id="ARBA00022553"/>
    </source>
</evidence>
<dbReference type="InterPro" id="IPR001660">
    <property type="entry name" value="SAM"/>
</dbReference>
<dbReference type="EC" id="2.7.1.107" evidence="14"/>
<comment type="subcellular location">
    <subcellularLocation>
        <location evidence="2">Cytoplasm</location>
    </subcellularLocation>
</comment>
<dbReference type="Gene3D" id="1.10.150.50">
    <property type="entry name" value="Transcription Factor, Ets-1"/>
    <property type="match status" value="1"/>
</dbReference>
<dbReference type="SMART" id="SM00454">
    <property type="entry name" value="SAM"/>
    <property type="match status" value="1"/>
</dbReference>
<dbReference type="CDD" id="cd20800">
    <property type="entry name" value="C1_DGK_typeII_rpt1"/>
    <property type="match status" value="1"/>
</dbReference>
<dbReference type="CDD" id="cd20852">
    <property type="entry name" value="C1_DGK_typeII_rpt2"/>
    <property type="match status" value="1"/>
</dbReference>
<dbReference type="InterPro" id="IPR002219">
    <property type="entry name" value="PKC_DAG/PE"/>
</dbReference>
<keyword evidence="4" id="KW-0963">Cytoplasm</keyword>
<keyword evidence="5" id="KW-0597">Phosphoprotein</keyword>
<dbReference type="PROSITE" id="PS50003">
    <property type="entry name" value="PH_DOMAIN"/>
    <property type="match status" value="1"/>
</dbReference>
<keyword evidence="9 14" id="KW-0547">Nucleotide-binding</keyword>
<evidence type="ECO:0000256" key="8">
    <source>
        <dbReference type="ARBA" id="ARBA00022737"/>
    </source>
</evidence>
<dbReference type="SUPFAM" id="SSF50729">
    <property type="entry name" value="PH domain-like"/>
    <property type="match status" value="1"/>
</dbReference>
<evidence type="ECO:0000256" key="12">
    <source>
        <dbReference type="ARBA" id="ARBA00022833"/>
    </source>
</evidence>
<dbReference type="GO" id="GO:0005886">
    <property type="term" value="C:plasma membrane"/>
    <property type="evidence" value="ECO:0007669"/>
    <property type="project" value="TreeGrafter"/>
</dbReference>
<dbReference type="PROSITE" id="PS50105">
    <property type="entry name" value="SAM_DOMAIN"/>
    <property type="match status" value="1"/>
</dbReference>
<dbReference type="PANTHER" id="PTHR11255:SF109">
    <property type="entry name" value="DIACYLGLYCEROL KINASE ETA"/>
    <property type="match status" value="1"/>
</dbReference>
<dbReference type="Proteomes" id="UP001159428">
    <property type="component" value="Unassembled WGS sequence"/>
</dbReference>
<evidence type="ECO:0000256" key="11">
    <source>
        <dbReference type="ARBA" id="ARBA00022777"/>
    </source>
</evidence>
<feature type="region of interest" description="Disordered" evidence="16">
    <location>
        <begin position="1236"/>
        <end position="1260"/>
    </location>
</feature>
<dbReference type="InterPro" id="IPR054474">
    <property type="entry name" value="DGKD_4H"/>
</dbReference>
<dbReference type="Pfam" id="PF00609">
    <property type="entry name" value="DAGK_acc"/>
    <property type="match status" value="1"/>
</dbReference>
<dbReference type="PANTHER" id="PTHR11255">
    <property type="entry name" value="DIACYLGLYCEROL KINASE"/>
    <property type="match status" value="1"/>
</dbReference>
<comment type="similarity">
    <text evidence="3 14">Belongs to the eukaryotic diacylglycerol kinase family.</text>
</comment>
<evidence type="ECO:0000256" key="15">
    <source>
        <dbReference type="SAM" id="Coils"/>
    </source>
</evidence>
<dbReference type="InterPro" id="IPR001206">
    <property type="entry name" value="Diacylglycerol_kinase_cat_dom"/>
</dbReference>
<feature type="region of interest" description="Disordered" evidence="16">
    <location>
        <begin position="556"/>
        <end position="578"/>
    </location>
</feature>
<dbReference type="SMART" id="SM00045">
    <property type="entry name" value="DAGKa"/>
    <property type="match status" value="1"/>
</dbReference>
<dbReference type="AlphaFoldDB" id="A0AAU9WN44"/>
<dbReference type="Gene3D" id="2.60.200.40">
    <property type="match status" value="1"/>
</dbReference>
<dbReference type="PROSITE" id="PS50146">
    <property type="entry name" value="DAGK"/>
    <property type="match status" value="1"/>
</dbReference>
<dbReference type="SMART" id="SM00233">
    <property type="entry name" value="PH"/>
    <property type="match status" value="1"/>
</dbReference>
<dbReference type="FunFam" id="2.30.29.30:FF:000286">
    <property type="entry name" value="PH-protein kinase domain containing protein"/>
    <property type="match status" value="1"/>
</dbReference>
<evidence type="ECO:0000259" key="19">
    <source>
        <dbReference type="PROSITE" id="PS50105"/>
    </source>
</evidence>
<dbReference type="Pfam" id="PF00536">
    <property type="entry name" value="SAM_1"/>
    <property type="match status" value="1"/>
</dbReference>
<dbReference type="FunFam" id="3.30.60.20:FF:000002">
    <property type="entry name" value="Diacylglycerol kinase"/>
    <property type="match status" value="1"/>
</dbReference>
<keyword evidence="12" id="KW-0862">Zinc</keyword>
<dbReference type="InterPro" id="IPR037607">
    <property type="entry name" value="DGK"/>
</dbReference>
<dbReference type="SUPFAM" id="SSF57889">
    <property type="entry name" value="Cysteine-rich domain"/>
    <property type="match status" value="2"/>
</dbReference>
<dbReference type="SUPFAM" id="SSF47769">
    <property type="entry name" value="SAM/Pointed domain"/>
    <property type="match status" value="1"/>
</dbReference>
<dbReference type="Gene3D" id="3.30.60.20">
    <property type="match status" value="2"/>
</dbReference>
<feature type="compositionally biased region" description="Acidic residues" evidence="16">
    <location>
        <begin position="16"/>
        <end position="27"/>
    </location>
</feature>
<evidence type="ECO:0000256" key="6">
    <source>
        <dbReference type="ARBA" id="ARBA00022679"/>
    </source>
</evidence>
<evidence type="ECO:0000256" key="2">
    <source>
        <dbReference type="ARBA" id="ARBA00004496"/>
    </source>
</evidence>
<keyword evidence="11 14" id="KW-0418">Kinase</keyword>
<evidence type="ECO:0000256" key="9">
    <source>
        <dbReference type="ARBA" id="ARBA00022741"/>
    </source>
</evidence>
<keyword evidence="22" id="KW-1185">Reference proteome</keyword>
<dbReference type="InterPro" id="IPR017438">
    <property type="entry name" value="ATP-NAD_kinase_N"/>
</dbReference>
<feature type="coiled-coil region" evidence="15">
    <location>
        <begin position="589"/>
        <end position="616"/>
    </location>
</feature>
<dbReference type="Gene3D" id="2.30.29.30">
    <property type="entry name" value="Pleckstrin-homology domain (PH domain)/Phosphotyrosine-binding domain (PTB)"/>
    <property type="match status" value="1"/>
</dbReference>
<protein>
    <recommendedName>
        <fullName evidence="14">Diacylglycerol kinase</fullName>
        <shortName evidence="14">DAG kinase</shortName>
        <ecNumber evidence="14">2.7.1.107</ecNumber>
    </recommendedName>
</protein>
<feature type="domain" description="Phorbol-ester/DAG-type" evidence="18">
    <location>
        <begin position="232"/>
        <end position="282"/>
    </location>
</feature>
<dbReference type="SUPFAM" id="SSF111331">
    <property type="entry name" value="NAD kinase/diacylglycerol kinase-like"/>
    <property type="match status" value="1"/>
</dbReference>
<dbReference type="FunFam" id="2.60.200.40:FF:000012">
    <property type="entry name" value="Diacylglycerol kinase"/>
    <property type="match status" value="1"/>
</dbReference>
<evidence type="ECO:0000256" key="3">
    <source>
        <dbReference type="ARBA" id="ARBA00009280"/>
    </source>
</evidence>
<evidence type="ECO:0000259" key="20">
    <source>
        <dbReference type="PROSITE" id="PS50146"/>
    </source>
</evidence>
<comment type="catalytic activity">
    <reaction evidence="14">
        <text>a 1,2-diacyl-sn-glycerol + ATP = a 1,2-diacyl-sn-glycero-3-phosphate + ADP + H(+)</text>
        <dbReference type="Rhea" id="RHEA:10272"/>
        <dbReference type="ChEBI" id="CHEBI:15378"/>
        <dbReference type="ChEBI" id="CHEBI:17815"/>
        <dbReference type="ChEBI" id="CHEBI:30616"/>
        <dbReference type="ChEBI" id="CHEBI:58608"/>
        <dbReference type="ChEBI" id="CHEBI:456216"/>
        <dbReference type="EC" id="2.7.1.107"/>
    </reaction>
</comment>
<evidence type="ECO:0000256" key="4">
    <source>
        <dbReference type="ARBA" id="ARBA00022490"/>
    </source>
</evidence>
<evidence type="ECO:0000256" key="1">
    <source>
        <dbReference type="ARBA" id="ARBA00002064"/>
    </source>
</evidence>
<dbReference type="SMART" id="SM00109">
    <property type="entry name" value="C1"/>
    <property type="match status" value="2"/>
</dbReference>
<evidence type="ECO:0000256" key="13">
    <source>
        <dbReference type="ARBA" id="ARBA00022840"/>
    </source>
</evidence>
<evidence type="ECO:0000256" key="7">
    <source>
        <dbReference type="ARBA" id="ARBA00022723"/>
    </source>
</evidence>
<dbReference type="Pfam" id="PF00169">
    <property type="entry name" value="PH"/>
    <property type="match status" value="1"/>
</dbReference>
<keyword evidence="6 14" id="KW-0808">Transferase</keyword>
<dbReference type="InterPro" id="IPR001849">
    <property type="entry name" value="PH_domain"/>
</dbReference>
<feature type="region of interest" description="Disordered" evidence="16">
    <location>
        <begin position="659"/>
        <end position="701"/>
    </location>
</feature>
<accession>A0AAU9WN44</accession>
<dbReference type="SMART" id="SM00046">
    <property type="entry name" value="DAGKc"/>
    <property type="match status" value="1"/>
</dbReference>
<reference evidence="21 22" key="1">
    <citation type="submission" date="2022-05" db="EMBL/GenBank/DDBJ databases">
        <authorList>
            <consortium name="Genoscope - CEA"/>
            <person name="William W."/>
        </authorList>
    </citation>
    <scope>NUCLEOTIDE SEQUENCE [LARGE SCALE GENOMIC DNA]</scope>
</reference>
<dbReference type="Pfam" id="PF00130">
    <property type="entry name" value="C1_1"/>
    <property type="match status" value="2"/>
</dbReference>
<keyword evidence="15" id="KW-0175">Coiled coil</keyword>
<dbReference type="GO" id="GO:0007200">
    <property type="term" value="P:phospholipase C-activating G protein-coupled receptor signaling pathway"/>
    <property type="evidence" value="ECO:0007669"/>
    <property type="project" value="InterPro"/>
</dbReference>
<name>A0AAU9WN44_9CNID</name>
<keyword evidence="10" id="KW-0863">Zinc-finger</keyword>
<dbReference type="PROSITE" id="PS50081">
    <property type="entry name" value="ZF_DAG_PE_2"/>
    <property type="match status" value="2"/>
</dbReference>
<evidence type="ECO:0000313" key="21">
    <source>
        <dbReference type="EMBL" id="CAH3119824.1"/>
    </source>
</evidence>
<comment type="caution">
    <text evidence="21">The sequence shown here is derived from an EMBL/GenBank/DDBJ whole genome shotgun (WGS) entry which is preliminary data.</text>
</comment>
<evidence type="ECO:0000259" key="18">
    <source>
        <dbReference type="PROSITE" id="PS50081"/>
    </source>
</evidence>
<dbReference type="Gene3D" id="3.40.50.10330">
    <property type="entry name" value="Probable inorganic polyphosphate/atp-NAD kinase, domain 1"/>
    <property type="match status" value="1"/>
</dbReference>
<feature type="domain" description="Phorbol-ester/DAG-type" evidence="18">
    <location>
        <begin position="158"/>
        <end position="208"/>
    </location>
</feature>
<keyword evidence="8" id="KW-0677">Repeat</keyword>
<dbReference type="InterPro" id="IPR011993">
    <property type="entry name" value="PH-like_dom_sf"/>
</dbReference>
<dbReference type="InterPro" id="IPR016064">
    <property type="entry name" value="NAD/diacylglycerol_kinase_sf"/>
</dbReference>
<dbReference type="EMBL" id="CALNXJ010000017">
    <property type="protein sequence ID" value="CAH3119824.1"/>
    <property type="molecule type" value="Genomic_DNA"/>
</dbReference>
<dbReference type="Pfam" id="PF00781">
    <property type="entry name" value="DAGK_cat"/>
    <property type="match status" value="1"/>
</dbReference>
<organism evidence="21 22">
    <name type="scientific">Pocillopora meandrina</name>
    <dbReference type="NCBI Taxonomy" id="46732"/>
    <lineage>
        <taxon>Eukaryota</taxon>
        <taxon>Metazoa</taxon>
        <taxon>Cnidaria</taxon>
        <taxon>Anthozoa</taxon>
        <taxon>Hexacorallia</taxon>
        <taxon>Scleractinia</taxon>
        <taxon>Astrocoeniina</taxon>
        <taxon>Pocilloporidae</taxon>
        <taxon>Pocillopora</taxon>
    </lineage>
</organism>
<evidence type="ECO:0000313" key="22">
    <source>
        <dbReference type="Proteomes" id="UP001159428"/>
    </source>
</evidence>
<evidence type="ECO:0000256" key="14">
    <source>
        <dbReference type="RuleBase" id="RU361128"/>
    </source>
</evidence>
<keyword evidence="13 14" id="KW-0067">ATP-binding</keyword>
<dbReference type="PROSITE" id="PS00479">
    <property type="entry name" value="ZF_DAG_PE_1"/>
    <property type="match status" value="1"/>
</dbReference>
<dbReference type="InterPro" id="IPR000756">
    <property type="entry name" value="Diacylglycerol_kin_accessory"/>
</dbReference>
<dbReference type="GO" id="GO:0005737">
    <property type="term" value="C:cytoplasm"/>
    <property type="evidence" value="ECO:0007669"/>
    <property type="project" value="UniProtKB-SubCell"/>
</dbReference>
<keyword evidence="7" id="KW-0479">Metal-binding</keyword>
<dbReference type="Pfam" id="PF22944">
    <property type="entry name" value="DGKD_4H"/>
    <property type="match status" value="1"/>
</dbReference>
<feature type="region of interest" description="Disordered" evidence="16">
    <location>
        <begin position="1"/>
        <end position="31"/>
    </location>
</feature>
<dbReference type="GO" id="GO:0046486">
    <property type="term" value="P:glycerolipid metabolic process"/>
    <property type="evidence" value="ECO:0007669"/>
    <property type="project" value="UniProtKB-ARBA"/>
</dbReference>
<evidence type="ECO:0000256" key="16">
    <source>
        <dbReference type="SAM" id="MobiDB-lite"/>
    </source>
</evidence>
<feature type="domain" description="DAGKc" evidence="20">
    <location>
        <begin position="312"/>
        <end position="447"/>
    </location>
</feature>
<dbReference type="InterPro" id="IPR046349">
    <property type="entry name" value="C1-like_sf"/>
</dbReference>
<dbReference type="GO" id="GO:0005524">
    <property type="term" value="F:ATP binding"/>
    <property type="evidence" value="ECO:0007669"/>
    <property type="project" value="UniProtKB-KW"/>
</dbReference>
<evidence type="ECO:0000256" key="10">
    <source>
        <dbReference type="ARBA" id="ARBA00022771"/>
    </source>
</evidence>
<sequence length="1260" mass="139043">MSWRKSYDFTPRVAENEVDSSDSDSDPGPETIKLYHRRKSTVTAVKARSSIKEGFLQKQTGSFQRWKRRYFKLREGNKLYYAKSSDETLFTEIDLQDFSVAESSIQNNNNCFKVITPFQSINLSADSRKEMEEWIGCLKSVGSHTSSQSDLLDRLSGAHNWYSCSHAKATFCNVCRDVLSGVTSKGLSCEVCRFKVHRRCAVRARNNCKWTTVQSLRGEECKFDESDPLSVPHQWLEGNLPPSAKCGVCDEICGSKRRLQGYRCLWCNLMVHQCCRSQSPQCSFGENALFTLPPSSVLSSSGSLVWNSVKPSGCLPMLVFVNSKSGDNQGVKFIRRFKQLLNPLQVFDLALGGPSKGLKLFQNFDHFRILVCGGDGSVGWVMNEVDRMNLSTQCQLGVLPLGTGNDLSRVLGWGTSFDDDTAVTQFLRHLERAKAAVLDRWSIMVEEKPLSASRSSSIETLDIPYKHDVDIIDTFENNVATHLTRILHSSDHSVVISSARVLCETVKDFVSKIGTASANSDPSEADEPNSLAQKCTILNEKLNLLLNTLSIESEALPSSSREELSSEGAGMAGNGNGRQKVFVPKEALMSRANSLKKALKQIIEHAEQAVDEQNAQTRASTSSLAEAIVTVAASAAGGVVTTSTATMEEGSELVRDNEGNILATGGDPSGDVFTRESGPSSQDNRLIEADPSPSTWVSSEQRKSPISRCISRGSAHPFSFESPFEEKLFAAGGKPTVHIGGCMISRAFLKEKPSEGLMGAIGRALLANADALCAAATPMMNNVFDVEGYTEKCVMNNYFGIGLDAKIALDFHTRREEHPEKFRHRALNLLYYGLLGGRELLQRTHKNLDQRVRLECDGHKINLPSLQGIVVLNITSYMGGANFWGTGRDDGFNEPSVDDNILEVVAVLGAHQMGMCKVFGGMPHHRIAQCRTVKISIFGESVPVQVDGEAWMQPPGYIKIVHKNRAQMLVRDREFELTLKEWTELQAEKISPCVTNAQAEVLTSLVQCLSIFVNCVKTMCEPHEKDLRELITLAESCASSLEKLVLDGGKIPEAPSRGRITDLVTTGRALVQSITYFLQFEFPALEPAMPSEIERNLLSSIQTVKPLINRTIEAYGLTNIADDEVDRQSSSRGRSKFRFSGLLKSKKPEMTKVGSAPSGHMISYWGVEEVGNWLESLGLSEYKENFESHDIRGNELLNLTRGDLKELGVTKVGHVKRILHSVKALCGGVSPKSAQRIERTAKAEERAGRGKRTIEKEDSH</sequence>
<feature type="domain" description="PH" evidence="17">
    <location>
        <begin position="49"/>
        <end position="143"/>
    </location>
</feature>
<dbReference type="GO" id="GO:0008270">
    <property type="term" value="F:zinc ion binding"/>
    <property type="evidence" value="ECO:0007669"/>
    <property type="project" value="UniProtKB-KW"/>
</dbReference>
<feature type="domain" description="SAM" evidence="19">
    <location>
        <begin position="1165"/>
        <end position="1225"/>
    </location>
</feature>
<dbReference type="GO" id="GO:0004143">
    <property type="term" value="F:ATP-dependent diacylglycerol kinase activity"/>
    <property type="evidence" value="ECO:0007669"/>
    <property type="project" value="UniProtKB-EC"/>
</dbReference>
<dbReference type="InterPro" id="IPR013761">
    <property type="entry name" value="SAM/pointed_sf"/>
</dbReference>
<comment type="function">
    <text evidence="1">Phosphorylates diacylglycerol (DAG) to generate phosphatidic acid (PA).</text>
</comment>
<proteinExistence type="inferred from homology"/>
<gene>
    <name evidence="21" type="ORF">PMEA_00008514</name>
</gene>
<dbReference type="FunFam" id="3.40.50.10330:FF:000001">
    <property type="entry name" value="Diacylglycerol kinase"/>
    <property type="match status" value="1"/>
</dbReference>
<evidence type="ECO:0000259" key="17">
    <source>
        <dbReference type="PROSITE" id="PS50003"/>
    </source>
</evidence>